<sequence length="455" mass="47444">MATTLTTLPPGEHGLLAARPGPDLAAAGYAESELVAAGSARSFAADDLPQDGRWTLAGRDRADFATRVVLRAPADPATYSGTLVVEWLNVSSGTDAAPDWTYLADEVVRRGHAWAGVSAQHIGVMGGVSAVGLGAPTAGLRGQERYAALHHPGDAYAYDVFTEVAGALVEHLGATLGEVTCLLAIGESQSAYALTTYVDGVQPLTGRFDGFLVHSRGGAAMPLGEPGEAVDIASFRLGAPTHVRADVAVPVVVVQTETDLTGRLAYLPARQPDAERVRLWEVAGTAHADKFQIGDFEEYLTCPRPVNRGQQAYVVRAALRHLETWARGGPAAPSAARLEVEDGRFVLDGSGNARGGIRTPAVDAPTQVLAGDTEPGAPAICELFGSTLPLAPGRVAELYADVASYLQAYERATDAAIAAGFVLADDRDELLAEARPDLVEEGLATGSLRPPSAGR</sequence>
<reference evidence="2" key="1">
    <citation type="submission" date="2023-06" db="EMBL/GenBank/DDBJ databases">
        <title>Draft genome sequence of Nocardioides sp. SOB77.</title>
        <authorList>
            <person name="Zhang G."/>
        </authorList>
    </citation>
    <scope>NUCLEOTIDE SEQUENCE</scope>
    <source>
        <strain evidence="2">SOB77</strain>
    </source>
</reference>
<dbReference type="EMBL" id="JAUHJQ010000006">
    <property type="protein sequence ID" value="MDN4174215.1"/>
    <property type="molecule type" value="Genomic_DNA"/>
</dbReference>
<name>A0ABT8FIC0_9ACTN</name>
<gene>
    <name evidence="2" type="ORF">QWY28_14725</name>
</gene>
<dbReference type="Pfam" id="PF20091">
    <property type="entry name" value="Abhydrolase_10"/>
    <property type="match status" value="1"/>
</dbReference>
<proteinExistence type="predicted"/>
<evidence type="ECO:0000313" key="3">
    <source>
        <dbReference type="Proteomes" id="UP001168620"/>
    </source>
</evidence>
<dbReference type="RefSeq" id="WP_300953313.1">
    <property type="nucleotide sequence ID" value="NZ_JAUHJQ010000006.1"/>
</dbReference>
<feature type="domain" description="Alpha/beta hydrolase" evidence="1">
    <location>
        <begin position="10"/>
        <end position="432"/>
    </location>
</feature>
<keyword evidence="2" id="KW-0378">Hydrolase</keyword>
<evidence type="ECO:0000313" key="2">
    <source>
        <dbReference type="EMBL" id="MDN4174215.1"/>
    </source>
</evidence>
<dbReference type="InterPro" id="IPR045394">
    <property type="entry name" value="Abhydrolase_dom"/>
</dbReference>
<evidence type="ECO:0000259" key="1">
    <source>
        <dbReference type="Pfam" id="PF20091"/>
    </source>
</evidence>
<organism evidence="2 3">
    <name type="scientific">Nocardioides oceani</name>
    <dbReference type="NCBI Taxonomy" id="3058369"/>
    <lineage>
        <taxon>Bacteria</taxon>
        <taxon>Bacillati</taxon>
        <taxon>Actinomycetota</taxon>
        <taxon>Actinomycetes</taxon>
        <taxon>Propionibacteriales</taxon>
        <taxon>Nocardioidaceae</taxon>
        <taxon>Nocardioides</taxon>
    </lineage>
</organism>
<accession>A0ABT8FIC0</accession>
<protein>
    <submittedName>
        <fullName evidence="2">Alpha/beta hydrolase domain-containing protein</fullName>
    </submittedName>
</protein>
<comment type="caution">
    <text evidence="2">The sequence shown here is derived from an EMBL/GenBank/DDBJ whole genome shotgun (WGS) entry which is preliminary data.</text>
</comment>
<dbReference type="GO" id="GO:0016787">
    <property type="term" value="F:hydrolase activity"/>
    <property type="evidence" value="ECO:0007669"/>
    <property type="project" value="UniProtKB-KW"/>
</dbReference>
<keyword evidence="3" id="KW-1185">Reference proteome</keyword>
<dbReference type="Proteomes" id="UP001168620">
    <property type="component" value="Unassembled WGS sequence"/>
</dbReference>